<dbReference type="GO" id="GO:0046872">
    <property type="term" value="F:metal ion binding"/>
    <property type="evidence" value="ECO:0007669"/>
    <property type="project" value="UniProtKB-KW"/>
</dbReference>
<dbReference type="SMART" id="SM00033">
    <property type="entry name" value="CH"/>
    <property type="match status" value="1"/>
</dbReference>
<dbReference type="InterPro" id="IPR017441">
    <property type="entry name" value="Protein_kinase_ATP_BS"/>
</dbReference>
<dbReference type="SUPFAM" id="SSF57889">
    <property type="entry name" value="Cysteine-rich domain"/>
    <property type="match status" value="1"/>
</dbReference>
<name>A0A8H7VHS1_9FUNG</name>
<feature type="compositionally biased region" description="Low complexity" evidence="9">
    <location>
        <begin position="392"/>
        <end position="405"/>
    </location>
</feature>
<proteinExistence type="predicted"/>
<dbReference type="InterPro" id="IPR036872">
    <property type="entry name" value="CH_dom_sf"/>
</dbReference>
<feature type="domain" description="Calponin-homology (CH)" evidence="11">
    <location>
        <begin position="31"/>
        <end position="137"/>
    </location>
</feature>
<feature type="domain" description="Phorbol-ester/DAG-type" evidence="12">
    <location>
        <begin position="818"/>
        <end position="864"/>
    </location>
</feature>
<dbReference type="Pfam" id="PF00069">
    <property type="entry name" value="Pkinase"/>
    <property type="match status" value="1"/>
</dbReference>
<feature type="region of interest" description="Disordered" evidence="9">
    <location>
        <begin position="365"/>
        <end position="408"/>
    </location>
</feature>
<dbReference type="InterPro" id="IPR002219">
    <property type="entry name" value="PKC_DAG/PE"/>
</dbReference>
<feature type="compositionally biased region" description="Low complexity" evidence="9">
    <location>
        <begin position="328"/>
        <end position="338"/>
    </location>
</feature>
<dbReference type="PRINTS" id="PR00888">
    <property type="entry name" value="SM22CALPONIN"/>
</dbReference>
<dbReference type="Gene3D" id="1.10.418.10">
    <property type="entry name" value="Calponin-like domain"/>
    <property type="match status" value="1"/>
</dbReference>
<dbReference type="SUPFAM" id="SSF56112">
    <property type="entry name" value="Protein kinase-like (PK-like)"/>
    <property type="match status" value="1"/>
</dbReference>
<comment type="caution">
    <text evidence="13">The sequence shown here is derived from an EMBL/GenBank/DDBJ whole genome shotgun (WGS) entry which is preliminary data.</text>
</comment>
<feature type="region of interest" description="Disordered" evidence="9">
    <location>
        <begin position="888"/>
        <end position="909"/>
    </location>
</feature>
<dbReference type="InterPro" id="IPR003096">
    <property type="entry name" value="SM22_calponin"/>
</dbReference>
<dbReference type="Gene3D" id="3.30.60.20">
    <property type="match status" value="1"/>
</dbReference>
<dbReference type="PROSITE" id="PS50081">
    <property type="entry name" value="ZF_DAG_PE_2"/>
    <property type="match status" value="1"/>
</dbReference>
<evidence type="ECO:0000256" key="5">
    <source>
        <dbReference type="ARBA" id="ARBA00022777"/>
    </source>
</evidence>
<dbReference type="InterPro" id="IPR001245">
    <property type="entry name" value="Ser-Thr/Tyr_kinase_cat_dom"/>
</dbReference>
<evidence type="ECO:0000256" key="1">
    <source>
        <dbReference type="ARBA" id="ARBA00022527"/>
    </source>
</evidence>
<dbReference type="Proteomes" id="UP000650833">
    <property type="component" value="Unassembled WGS sequence"/>
</dbReference>
<dbReference type="PROSITE" id="PS50021">
    <property type="entry name" value="CH"/>
    <property type="match status" value="1"/>
</dbReference>
<feature type="compositionally biased region" description="Low complexity" evidence="9">
    <location>
        <begin position="200"/>
        <end position="209"/>
    </location>
</feature>
<feature type="region of interest" description="Disordered" evidence="9">
    <location>
        <begin position="182"/>
        <end position="221"/>
    </location>
</feature>
<evidence type="ECO:0000259" key="11">
    <source>
        <dbReference type="PROSITE" id="PS50021"/>
    </source>
</evidence>
<feature type="compositionally biased region" description="Polar residues" evidence="9">
    <location>
        <begin position="897"/>
        <end position="907"/>
    </location>
</feature>
<keyword evidence="14" id="KW-1185">Reference proteome</keyword>
<dbReference type="PRINTS" id="PR00109">
    <property type="entry name" value="TYRKINASE"/>
</dbReference>
<keyword evidence="7 8" id="KW-0067">ATP-binding</keyword>
<evidence type="ECO:0000256" key="9">
    <source>
        <dbReference type="SAM" id="MobiDB-lite"/>
    </source>
</evidence>
<evidence type="ECO:0000313" key="13">
    <source>
        <dbReference type="EMBL" id="KAG2214989.1"/>
    </source>
</evidence>
<feature type="compositionally biased region" description="Basic and acidic residues" evidence="9">
    <location>
        <begin position="309"/>
        <end position="319"/>
    </location>
</feature>
<dbReference type="SUPFAM" id="SSF47576">
    <property type="entry name" value="Calponin-homology domain, CH-domain"/>
    <property type="match status" value="1"/>
</dbReference>
<feature type="region of interest" description="Disordered" evidence="9">
    <location>
        <begin position="758"/>
        <end position="779"/>
    </location>
</feature>
<accession>A0A8H7VHS1</accession>
<protein>
    <recommendedName>
        <fullName evidence="15">Cytokinesis protein sepH</fullName>
    </recommendedName>
</protein>
<feature type="region of interest" description="Disordered" evidence="9">
    <location>
        <begin position="973"/>
        <end position="994"/>
    </location>
</feature>
<feature type="region of interest" description="Disordered" evidence="9">
    <location>
        <begin position="259"/>
        <end position="352"/>
    </location>
</feature>
<dbReference type="PROSITE" id="PS50011">
    <property type="entry name" value="PROTEIN_KINASE_DOM"/>
    <property type="match status" value="1"/>
</dbReference>
<feature type="compositionally biased region" description="Polar residues" evidence="9">
    <location>
        <begin position="183"/>
        <end position="192"/>
    </location>
</feature>
<dbReference type="CDD" id="cd06627">
    <property type="entry name" value="STKc_Cdc7_like"/>
    <property type="match status" value="1"/>
</dbReference>
<evidence type="ECO:0000313" key="14">
    <source>
        <dbReference type="Proteomes" id="UP000650833"/>
    </source>
</evidence>
<feature type="region of interest" description="Disordered" evidence="9">
    <location>
        <begin position="151"/>
        <end position="170"/>
    </location>
</feature>
<evidence type="ECO:0000256" key="3">
    <source>
        <dbReference type="ARBA" id="ARBA00022723"/>
    </source>
</evidence>
<dbReference type="InterPro" id="IPR046349">
    <property type="entry name" value="C1-like_sf"/>
</dbReference>
<evidence type="ECO:0008006" key="15">
    <source>
        <dbReference type="Google" id="ProtNLM"/>
    </source>
</evidence>
<evidence type="ECO:0000259" key="10">
    <source>
        <dbReference type="PROSITE" id="PS50011"/>
    </source>
</evidence>
<keyword evidence="2" id="KW-0808">Transferase</keyword>
<organism evidence="13 14">
    <name type="scientific">Mucor plumbeus</name>
    <dbReference type="NCBI Taxonomy" id="97098"/>
    <lineage>
        <taxon>Eukaryota</taxon>
        <taxon>Fungi</taxon>
        <taxon>Fungi incertae sedis</taxon>
        <taxon>Mucoromycota</taxon>
        <taxon>Mucoromycotina</taxon>
        <taxon>Mucoromycetes</taxon>
        <taxon>Mucorales</taxon>
        <taxon>Mucorineae</taxon>
        <taxon>Mucoraceae</taxon>
        <taxon>Mucor</taxon>
    </lineage>
</organism>
<evidence type="ECO:0000256" key="2">
    <source>
        <dbReference type="ARBA" id="ARBA00022679"/>
    </source>
</evidence>
<evidence type="ECO:0000256" key="8">
    <source>
        <dbReference type="PROSITE-ProRule" id="PRU10141"/>
    </source>
</evidence>
<dbReference type="GO" id="GO:0005737">
    <property type="term" value="C:cytoplasm"/>
    <property type="evidence" value="ECO:0007669"/>
    <property type="project" value="TreeGrafter"/>
</dbReference>
<feature type="compositionally biased region" description="Low complexity" evidence="9">
    <location>
        <begin position="759"/>
        <end position="772"/>
    </location>
</feature>
<keyword evidence="4 8" id="KW-0547">Nucleotide-binding</keyword>
<dbReference type="GO" id="GO:0004709">
    <property type="term" value="F:MAP kinase kinase kinase activity"/>
    <property type="evidence" value="ECO:0007669"/>
    <property type="project" value="TreeGrafter"/>
</dbReference>
<dbReference type="Gene3D" id="1.10.510.10">
    <property type="entry name" value="Transferase(Phosphotransferase) domain 1"/>
    <property type="match status" value="1"/>
</dbReference>
<feature type="compositionally biased region" description="Low complexity" evidence="9">
    <location>
        <begin position="286"/>
        <end position="300"/>
    </location>
</feature>
<dbReference type="InterPro" id="IPR008271">
    <property type="entry name" value="Ser/Thr_kinase_AS"/>
</dbReference>
<gene>
    <name evidence="13" type="ORF">INT46_010800</name>
</gene>
<dbReference type="PROSITE" id="PS00107">
    <property type="entry name" value="PROTEIN_KINASE_ATP"/>
    <property type="match status" value="1"/>
</dbReference>
<feature type="binding site" evidence="8">
    <location>
        <position position="502"/>
    </location>
    <ligand>
        <name>ATP</name>
        <dbReference type="ChEBI" id="CHEBI:30616"/>
    </ligand>
</feature>
<dbReference type="SMART" id="SM00109">
    <property type="entry name" value="C1"/>
    <property type="match status" value="1"/>
</dbReference>
<dbReference type="GO" id="GO:0005524">
    <property type="term" value="F:ATP binding"/>
    <property type="evidence" value="ECO:0007669"/>
    <property type="project" value="UniProtKB-UniRule"/>
</dbReference>
<keyword evidence="5" id="KW-0418">Kinase</keyword>
<dbReference type="OrthoDB" id="8693905at2759"/>
<feature type="compositionally biased region" description="Basic and acidic residues" evidence="9">
    <location>
        <begin position="210"/>
        <end position="221"/>
    </location>
</feature>
<evidence type="ECO:0000256" key="4">
    <source>
        <dbReference type="ARBA" id="ARBA00022741"/>
    </source>
</evidence>
<dbReference type="PROSITE" id="PS00479">
    <property type="entry name" value="ZF_DAG_PE_1"/>
    <property type="match status" value="1"/>
</dbReference>
<sequence>MAASSYATPRIARSKSGADLLFDRMKQEQFRQDEQAAIDYLNLKLNLSLSLSHQLHEELKDGVLLCNLVNKLKPGTIKQVGQRDLSFIKMDNITRFLQGARQLGLNSAQLFETIDLFEAKDMTAVIHTILAISRLTDKQIAAAQQQQELQRQQLQEQFEEDENNQDKNDQTKEFAVGLHSIKTENSQSSNNACKPDRNNDQSLNNNKNDNSSDKEEEEKSMAKYRDVRDIFGDFSSGAAVGGGESRLRLNREALVASRKAGLGSTYTPPSDTFDHGDEYEHHKMSRTTPSSPTSNSFSRPPKSPLRPSPRYDDHNHDLPSLDPMATHSSISSVSSSLSAKLPKTPKNSSIRNKSKDILEDITNQHNHNQQQLQKKQHRRLSTPAERTKRQSNTFPNRNNTNGVNNSGLSKKRAELEMMKEETAQPVKGGSLGHKLDRQYRETANEILLKKPAEEDTEERLLLHTKDGQTTTHYQLGNCIGKGQFGSVYRALDLATGEIVAVKRLLFENGELDQEMMREVALLETLSHSNVIRYLGFIQSKHSVNIILEFAENGSLMSTLKAFGAFPEKLVASFCIKILNGLEYLHQNQVVHCDLKAANILTTKTGDVKLTDFGVSLNLKIKGADAGSVSGTPNWMAPEVIELKGASTKSDIWSLGCTLVELVTGKPPYADMIAMSAMFHIVEDQCPPLPEDISSDMKKFLEACFQKDPESRPSATQLKQHPWILQNQQRIKKTETYSHDLSSYLSNHPQQLHPCEISDENQSQQEEMNQSSMTLRNSSGIDMGESQMTLYDDEGDDPERQIERLKVPLGLRNEEDYITHRFIRTSFGKVVECKVCGDLMTTHSIFCEVCALICHEHCKKSAFSCPPKVNEQQPSYDWVFSAKIYNHSPKSHDPSRALPSTKNTSIRKSSPVHLKAEDAESIRQYALALGLTPQEEQALNGNQALLSHTLSLQQQHKIDPGTLRHTALAARSLGKDEKKKRHINGRRQSEECIIS</sequence>
<dbReference type="InterPro" id="IPR000719">
    <property type="entry name" value="Prot_kinase_dom"/>
</dbReference>
<dbReference type="InterPro" id="IPR011009">
    <property type="entry name" value="Kinase-like_dom_sf"/>
</dbReference>
<keyword evidence="3" id="KW-0479">Metal-binding</keyword>
<evidence type="ECO:0000259" key="12">
    <source>
        <dbReference type="PROSITE" id="PS50081"/>
    </source>
</evidence>
<dbReference type="InterPro" id="IPR001715">
    <property type="entry name" value="CH_dom"/>
</dbReference>
<keyword evidence="1" id="KW-0723">Serine/threonine-protein kinase</keyword>
<reference evidence="13" key="1">
    <citation type="submission" date="2020-12" db="EMBL/GenBank/DDBJ databases">
        <title>Metabolic potential, ecology and presence of endohyphal bacteria is reflected in genomic diversity of Mucoromycotina.</title>
        <authorList>
            <person name="Muszewska A."/>
            <person name="Okrasinska A."/>
            <person name="Steczkiewicz K."/>
            <person name="Drgas O."/>
            <person name="Orlowska M."/>
            <person name="Perlinska-Lenart U."/>
            <person name="Aleksandrzak-Piekarczyk T."/>
            <person name="Szatraj K."/>
            <person name="Zielenkiewicz U."/>
            <person name="Pilsyk S."/>
            <person name="Malc E."/>
            <person name="Mieczkowski P."/>
            <person name="Kruszewska J.S."/>
            <person name="Biernat P."/>
            <person name="Pawlowska J."/>
        </authorList>
    </citation>
    <scope>NUCLEOTIDE SEQUENCE</scope>
    <source>
        <strain evidence="13">CBS 226.32</strain>
    </source>
</reference>
<dbReference type="EMBL" id="JAEPRC010000016">
    <property type="protein sequence ID" value="KAG2214989.1"/>
    <property type="molecule type" value="Genomic_DNA"/>
</dbReference>
<dbReference type="PANTHER" id="PTHR48016:SF4">
    <property type="entry name" value="PROTEIN KINASE DOMAIN-CONTAINING PROTEIN"/>
    <property type="match status" value="1"/>
</dbReference>
<dbReference type="InterPro" id="IPR050538">
    <property type="entry name" value="MAP_kinase_kinase_kinase"/>
</dbReference>
<dbReference type="PROSITE" id="PS00108">
    <property type="entry name" value="PROTEIN_KINASE_ST"/>
    <property type="match status" value="1"/>
</dbReference>
<dbReference type="SMART" id="SM00220">
    <property type="entry name" value="S_TKc"/>
    <property type="match status" value="1"/>
</dbReference>
<dbReference type="PANTHER" id="PTHR48016">
    <property type="entry name" value="MAP KINASE KINASE KINASE SSK2-RELATED-RELATED"/>
    <property type="match status" value="1"/>
</dbReference>
<evidence type="ECO:0000256" key="6">
    <source>
        <dbReference type="ARBA" id="ARBA00022833"/>
    </source>
</evidence>
<dbReference type="Pfam" id="PF00307">
    <property type="entry name" value="CH"/>
    <property type="match status" value="1"/>
</dbReference>
<feature type="domain" description="Protein kinase" evidence="10">
    <location>
        <begin position="473"/>
        <end position="723"/>
    </location>
</feature>
<evidence type="ECO:0000256" key="7">
    <source>
        <dbReference type="ARBA" id="ARBA00022840"/>
    </source>
</evidence>
<dbReference type="AlphaFoldDB" id="A0A8H7VHS1"/>
<feature type="compositionally biased region" description="Basic and acidic residues" evidence="9">
    <location>
        <begin position="272"/>
        <end position="282"/>
    </location>
</feature>
<keyword evidence="6" id="KW-0862">Zinc</keyword>